<comment type="caution">
    <text evidence="1">The sequence shown here is derived from an EMBL/GenBank/DDBJ whole genome shotgun (WGS) entry which is preliminary data.</text>
</comment>
<sequence>MLRNPWHPLRSTIRKHMNKEFNIKTNNDPSHLHTFDRTAQNLDQDIMDCKQIEDRIKEVDFEQV</sequence>
<dbReference type="Proteomes" id="UP000828390">
    <property type="component" value="Unassembled WGS sequence"/>
</dbReference>
<dbReference type="EMBL" id="JAIWYP010000005">
    <property type="protein sequence ID" value="KAH3823219.1"/>
    <property type="molecule type" value="Genomic_DNA"/>
</dbReference>
<keyword evidence="2" id="KW-1185">Reference proteome</keyword>
<proteinExistence type="predicted"/>
<protein>
    <submittedName>
        <fullName evidence="1">Uncharacterized protein</fullName>
    </submittedName>
</protein>
<name>A0A9D4JUB4_DREPO</name>
<accession>A0A9D4JUB4</accession>
<evidence type="ECO:0000313" key="2">
    <source>
        <dbReference type="Proteomes" id="UP000828390"/>
    </source>
</evidence>
<gene>
    <name evidence="1" type="ORF">DPMN_125018</name>
</gene>
<dbReference type="AlphaFoldDB" id="A0A9D4JUB4"/>
<reference evidence="1" key="1">
    <citation type="journal article" date="2019" name="bioRxiv">
        <title>The Genome of the Zebra Mussel, Dreissena polymorpha: A Resource for Invasive Species Research.</title>
        <authorList>
            <person name="McCartney M.A."/>
            <person name="Auch B."/>
            <person name="Kono T."/>
            <person name="Mallez S."/>
            <person name="Zhang Y."/>
            <person name="Obille A."/>
            <person name="Becker A."/>
            <person name="Abrahante J.E."/>
            <person name="Garbe J."/>
            <person name="Badalamenti J.P."/>
            <person name="Herman A."/>
            <person name="Mangelson H."/>
            <person name="Liachko I."/>
            <person name="Sullivan S."/>
            <person name="Sone E.D."/>
            <person name="Koren S."/>
            <person name="Silverstein K.A.T."/>
            <person name="Beckman K.B."/>
            <person name="Gohl D.M."/>
        </authorList>
    </citation>
    <scope>NUCLEOTIDE SEQUENCE</scope>
    <source>
        <strain evidence="1">Duluth1</strain>
        <tissue evidence="1">Whole animal</tissue>
    </source>
</reference>
<reference evidence="1" key="2">
    <citation type="submission" date="2020-11" db="EMBL/GenBank/DDBJ databases">
        <authorList>
            <person name="McCartney M.A."/>
            <person name="Auch B."/>
            <person name="Kono T."/>
            <person name="Mallez S."/>
            <person name="Becker A."/>
            <person name="Gohl D.M."/>
            <person name="Silverstein K.A.T."/>
            <person name="Koren S."/>
            <person name="Bechman K.B."/>
            <person name="Herman A."/>
            <person name="Abrahante J.E."/>
            <person name="Garbe J."/>
        </authorList>
    </citation>
    <scope>NUCLEOTIDE SEQUENCE</scope>
    <source>
        <strain evidence="1">Duluth1</strain>
        <tissue evidence="1">Whole animal</tissue>
    </source>
</reference>
<evidence type="ECO:0000313" key="1">
    <source>
        <dbReference type="EMBL" id="KAH3823219.1"/>
    </source>
</evidence>
<organism evidence="1 2">
    <name type="scientific">Dreissena polymorpha</name>
    <name type="common">Zebra mussel</name>
    <name type="synonym">Mytilus polymorpha</name>
    <dbReference type="NCBI Taxonomy" id="45954"/>
    <lineage>
        <taxon>Eukaryota</taxon>
        <taxon>Metazoa</taxon>
        <taxon>Spiralia</taxon>
        <taxon>Lophotrochozoa</taxon>
        <taxon>Mollusca</taxon>
        <taxon>Bivalvia</taxon>
        <taxon>Autobranchia</taxon>
        <taxon>Heteroconchia</taxon>
        <taxon>Euheterodonta</taxon>
        <taxon>Imparidentia</taxon>
        <taxon>Neoheterodontei</taxon>
        <taxon>Myida</taxon>
        <taxon>Dreissenoidea</taxon>
        <taxon>Dreissenidae</taxon>
        <taxon>Dreissena</taxon>
    </lineage>
</organism>